<dbReference type="EMBL" id="PYDT01000002">
    <property type="protein sequence ID" value="THU70001.1"/>
    <property type="molecule type" value="Genomic_DNA"/>
</dbReference>
<name>A0A4S8K565_MUSBA</name>
<evidence type="ECO:0000256" key="1">
    <source>
        <dbReference type="SAM" id="MobiDB-lite"/>
    </source>
</evidence>
<evidence type="ECO:0000313" key="2">
    <source>
        <dbReference type="EMBL" id="THU70001.1"/>
    </source>
</evidence>
<feature type="region of interest" description="Disordered" evidence="1">
    <location>
        <begin position="19"/>
        <end position="51"/>
    </location>
</feature>
<protein>
    <submittedName>
        <fullName evidence="2">Uncharacterized protein</fullName>
    </submittedName>
</protein>
<accession>A0A4S8K565</accession>
<comment type="caution">
    <text evidence="2">The sequence shown here is derived from an EMBL/GenBank/DDBJ whole genome shotgun (WGS) entry which is preliminary data.</text>
</comment>
<dbReference type="AlphaFoldDB" id="A0A4S8K565"/>
<keyword evidence="3" id="KW-1185">Reference proteome</keyword>
<gene>
    <name evidence="2" type="ORF">C4D60_Mb08t20380</name>
</gene>
<reference evidence="2 3" key="1">
    <citation type="journal article" date="2019" name="Nat. Plants">
        <title>Genome sequencing of Musa balbisiana reveals subgenome evolution and function divergence in polyploid bananas.</title>
        <authorList>
            <person name="Yao X."/>
        </authorList>
    </citation>
    <scope>NUCLEOTIDE SEQUENCE [LARGE SCALE GENOMIC DNA]</scope>
    <source>
        <strain evidence="3">cv. DH-PKW</strain>
        <tissue evidence="2">Leaves</tissue>
    </source>
</reference>
<organism evidence="2 3">
    <name type="scientific">Musa balbisiana</name>
    <name type="common">Banana</name>
    <dbReference type="NCBI Taxonomy" id="52838"/>
    <lineage>
        <taxon>Eukaryota</taxon>
        <taxon>Viridiplantae</taxon>
        <taxon>Streptophyta</taxon>
        <taxon>Embryophyta</taxon>
        <taxon>Tracheophyta</taxon>
        <taxon>Spermatophyta</taxon>
        <taxon>Magnoliopsida</taxon>
        <taxon>Liliopsida</taxon>
        <taxon>Zingiberales</taxon>
        <taxon>Musaceae</taxon>
        <taxon>Musa</taxon>
    </lineage>
</organism>
<dbReference type="Proteomes" id="UP000317650">
    <property type="component" value="Chromosome 8"/>
</dbReference>
<feature type="compositionally biased region" description="Basic and acidic residues" evidence="1">
    <location>
        <begin position="39"/>
        <end position="51"/>
    </location>
</feature>
<sequence length="166" mass="18929">MGGKRYSSMSFCTLCFGRSPRGDDEVEWEREKKHTRRVRPSDEDRGRWIGEPDVDKKASDFIARFYASRFMDSEPQAIVDQPQPGNMAEHLGNECLPTFSTLGFGEKHLPPPEQEANDSIATPRHYWRLFTDLGLSPSRMFVAQLSIFAEAFLSQTHQVQVLAGMM</sequence>
<evidence type="ECO:0000313" key="3">
    <source>
        <dbReference type="Proteomes" id="UP000317650"/>
    </source>
</evidence>
<dbReference type="PANTHER" id="PTHR33511">
    <property type="entry name" value="OS06G0632400 PROTEIN"/>
    <property type="match status" value="1"/>
</dbReference>
<proteinExistence type="predicted"/>